<organism evidence="13 14">
    <name type="scientific">Peribacillus simplex</name>
    <dbReference type="NCBI Taxonomy" id="1478"/>
    <lineage>
        <taxon>Bacteria</taxon>
        <taxon>Bacillati</taxon>
        <taxon>Bacillota</taxon>
        <taxon>Bacilli</taxon>
        <taxon>Bacillales</taxon>
        <taxon>Bacillaceae</taxon>
        <taxon>Peribacillus</taxon>
    </lineage>
</organism>
<comment type="similarity">
    <text evidence="10">Belongs to the AccA family.</text>
</comment>
<comment type="function">
    <text evidence="10">Component of the acetyl coenzyme A carboxylase (ACC) complex. First, biotin carboxylase catalyzes the carboxylation of biotin on its carrier protein (BCCP) and then the CO(2) group is transferred by the carboxyltransferase to acetyl-CoA to form malonyl-CoA.</text>
</comment>
<reference evidence="13" key="1">
    <citation type="submission" date="2023-06" db="EMBL/GenBank/DDBJ databases">
        <title>Comparative genomics of Bacillaceae isolates and their secondary metabolite potential.</title>
        <authorList>
            <person name="Song L."/>
            <person name="Nielsen L.J."/>
            <person name="Mohite O."/>
            <person name="Xu X."/>
            <person name="Weber T."/>
            <person name="Kovacs A.T."/>
        </authorList>
    </citation>
    <scope>NUCLEOTIDE SEQUENCE</scope>
    <source>
        <strain evidence="13">D8_B_37</strain>
    </source>
</reference>
<evidence type="ECO:0000256" key="8">
    <source>
        <dbReference type="ARBA" id="ARBA00023160"/>
    </source>
</evidence>
<evidence type="ECO:0000313" key="14">
    <source>
        <dbReference type="Proteomes" id="UP001234602"/>
    </source>
</evidence>
<protein>
    <recommendedName>
        <fullName evidence="10">Acetyl-coenzyme A carboxylase carboxyl transferase subunit alpha</fullName>
        <shortName evidence="10">ACCase subunit alpha</shortName>
        <shortName evidence="10">Acetyl-CoA carboxylase carboxyltransferase subunit alpha</shortName>
        <ecNumber evidence="10">2.1.3.15</ecNumber>
    </recommendedName>
</protein>
<dbReference type="GO" id="GO:0009317">
    <property type="term" value="C:acetyl-CoA carboxylase complex"/>
    <property type="evidence" value="ECO:0007669"/>
    <property type="project" value="InterPro"/>
</dbReference>
<evidence type="ECO:0000256" key="1">
    <source>
        <dbReference type="ARBA" id="ARBA00004956"/>
    </source>
</evidence>
<evidence type="ECO:0000256" key="2">
    <source>
        <dbReference type="ARBA" id="ARBA00022516"/>
    </source>
</evidence>
<dbReference type="AlphaFoldDB" id="A0AAW7I4N6"/>
<dbReference type="PANTHER" id="PTHR42853:SF3">
    <property type="entry name" value="ACETYL-COENZYME A CARBOXYLASE CARBOXYL TRANSFERASE SUBUNIT ALPHA, CHLOROPLASTIC"/>
    <property type="match status" value="1"/>
</dbReference>
<dbReference type="PANTHER" id="PTHR42853">
    <property type="entry name" value="ACETYL-COENZYME A CARBOXYLASE CARBOXYL TRANSFERASE SUBUNIT ALPHA"/>
    <property type="match status" value="1"/>
</dbReference>
<dbReference type="GO" id="GO:0016743">
    <property type="term" value="F:carboxyl- or carbamoyltransferase activity"/>
    <property type="evidence" value="ECO:0007669"/>
    <property type="project" value="UniProtKB-UniRule"/>
</dbReference>
<keyword evidence="4 10" id="KW-0547">Nucleotide-binding</keyword>
<evidence type="ECO:0000313" key="13">
    <source>
        <dbReference type="EMBL" id="MDM5450925.1"/>
    </source>
</evidence>
<evidence type="ECO:0000256" key="6">
    <source>
        <dbReference type="ARBA" id="ARBA00022840"/>
    </source>
</evidence>
<evidence type="ECO:0000256" key="7">
    <source>
        <dbReference type="ARBA" id="ARBA00023098"/>
    </source>
</evidence>
<evidence type="ECO:0000256" key="10">
    <source>
        <dbReference type="HAMAP-Rule" id="MF_00823"/>
    </source>
</evidence>
<keyword evidence="3 10" id="KW-0808">Transferase</keyword>
<dbReference type="Proteomes" id="UP001234602">
    <property type="component" value="Unassembled WGS sequence"/>
</dbReference>
<dbReference type="PRINTS" id="PR01069">
    <property type="entry name" value="ACCCTRFRASEA"/>
</dbReference>
<keyword evidence="10" id="KW-0963">Cytoplasm</keyword>
<comment type="catalytic activity">
    <reaction evidence="9 10">
        <text>N(6)-carboxybiotinyl-L-lysyl-[protein] + acetyl-CoA = N(6)-biotinyl-L-lysyl-[protein] + malonyl-CoA</text>
        <dbReference type="Rhea" id="RHEA:54728"/>
        <dbReference type="Rhea" id="RHEA-COMP:10505"/>
        <dbReference type="Rhea" id="RHEA-COMP:10506"/>
        <dbReference type="ChEBI" id="CHEBI:57288"/>
        <dbReference type="ChEBI" id="CHEBI:57384"/>
        <dbReference type="ChEBI" id="CHEBI:83144"/>
        <dbReference type="ChEBI" id="CHEBI:83145"/>
        <dbReference type="EC" id="2.1.3.15"/>
    </reaction>
</comment>
<comment type="caution">
    <text evidence="13">The sequence shown here is derived from an EMBL/GenBank/DDBJ whole genome shotgun (WGS) entry which is preliminary data.</text>
</comment>
<keyword evidence="6 10" id="KW-0067">ATP-binding</keyword>
<dbReference type="Pfam" id="PF03255">
    <property type="entry name" value="ACCA"/>
    <property type="match status" value="1"/>
</dbReference>
<proteinExistence type="inferred from homology"/>
<dbReference type="EC" id="2.1.3.15" evidence="10"/>
<name>A0AAW7I4N6_9BACI</name>
<evidence type="ECO:0000256" key="5">
    <source>
        <dbReference type="ARBA" id="ARBA00022832"/>
    </source>
</evidence>
<dbReference type="HAMAP" id="MF_00823">
    <property type="entry name" value="AcetylCoA_CT_alpha"/>
    <property type="match status" value="1"/>
</dbReference>
<evidence type="ECO:0000256" key="9">
    <source>
        <dbReference type="ARBA" id="ARBA00049152"/>
    </source>
</evidence>
<feature type="coiled-coil region" evidence="11">
    <location>
        <begin position="6"/>
        <end position="51"/>
    </location>
</feature>
<keyword evidence="8 10" id="KW-0275">Fatty acid biosynthesis</keyword>
<comment type="subunit">
    <text evidence="10">Acetyl-CoA carboxylase is a heterohexamer composed of biotin carboxyl carrier protein (AccB), biotin carboxylase (AccC) and two subunits each of ACCase subunit alpha (AccA) and ACCase subunit beta (AccD).</text>
</comment>
<keyword evidence="11" id="KW-0175">Coiled coil</keyword>
<feature type="domain" description="CoA carboxyltransferase C-terminal" evidence="12">
    <location>
        <begin position="33"/>
        <end position="287"/>
    </location>
</feature>
<keyword evidence="13" id="KW-0436">Ligase</keyword>
<dbReference type="KEGG" id="bsj:UP17_01765"/>
<dbReference type="GO" id="GO:2001295">
    <property type="term" value="P:malonyl-CoA biosynthetic process"/>
    <property type="evidence" value="ECO:0007669"/>
    <property type="project" value="UniProtKB-UniRule"/>
</dbReference>
<keyword evidence="5 10" id="KW-0276">Fatty acid metabolism</keyword>
<dbReference type="Gene3D" id="3.90.226.10">
    <property type="entry name" value="2-enoyl-CoA Hydratase, Chain A, domain 1"/>
    <property type="match status" value="1"/>
</dbReference>
<dbReference type="InterPro" id="IPR011763">
    <property type="entry name" value="COA_CT_C"/>
</dbReference>
<keyword evidence="2 10" id="KW-0444">Lipid biosynthesis</keyword>
<comment type="subcellular location">
    <subcellularLocation>
        <location evidence="10">Cytoplasm</location>
    </subcellularLocation>
</comment>
<dbReference type="NCBIfam" id="TIGR00513">
    <property type="entry name" value="accA"/>
    <property type="match status" value="1"/>
</dbReference>
<sequence>MNLQVLKQLENQIAELKEVSTKHNLDLNEVINNLEQRVNEIKIHLNENMEVWDKIQLSRIQQRPTTLDFIHHIFEDFIELHGDRLYGEDPALVSGIATFEGMPITVLGNQKGKNTKDNIYRRFGMSQPEGYRKALRIMQQANKFNRPIVTFINTAGAFPGREAEERGQSQAIALNLREMASFGVPIICFVVGEGGSGGALALGIGNRIYMLENTFYSVISPEGAAALLWKDATQAKRAAEALKITAKDLMELGVIDEIIKEPAGGAHIDIPLQSHFIKETLRKALQELGQLDKGNLRQQRFDKFRKIGEFMEERTFK</sequence>
<dbReference type="GO" id="GO:0005524">
    <property type="term" value="F:ATP binding"/>
    <property type="evidence" value="ECO:0007669"/>
    <property type="project" value="UniProtKB-KW"/>
</dbReference>
<dbReference type="GO" id="GO:0003989">
    <property type="term" value="F:acetyl-CoA carboxylase activity"/>
    <property type="evidence" value="ECO:0007669"/>
    <property type="project" value="InterPro"/>
</dbReference>
<accession>A0AAW7I4N6</accession>
<dbReference type="EMBL" id="JAUCEY010000006">
    <property type="protein sequence ID" value="MDM5450925.1"/>
    <property type="molecule type" value="Genomic_DNA"/>
</dbReference>
<dbReference type="NCBIfam" id="NF041504">
    <property type="entry name" value="AccA_sub"/>
    <property type="match status" value="1"/>
</dbReference>
<evidence type="ECO:0000256" key="4">
    <source>
        <dbReference type="ARBA" id="ARBA00022741"/>
    </source>
</evidence>
<evidence type="ECO:0000256" key="3">
    <source>
        <dbReference type="ARBA" id="ARBA00022679"/>
    </source>
</evidence>
<evidence type="ECO:0000256" key="11">
    <source>
        <dbReference type="SAM" id="Coils"/>
    </source>
</evidence>
<dbReference type="RefSeq" id="WP_061461240.1">
    <property type="nucleotide sequence ID" value="NZ_CP011008.1"/>
</dbReference>
<dbReference type="PROSITE" id="PS50989">
    <property type="entry name" value="COA_CT_CTER"/>
    <property type="match status" value="1"/>
</dbReference>
<comment type="pathway">
    <text evidence="1 10">Lipid metabolism; malonyl-CoA biosynthesis; malonyl-CoA from acetyl-CoA: step 1/1.</text>
</comment>
<dbReference type="GO" id="GO:0006633">
    <property type="term" value="P:fatty acid biosynthetic process"/>
    <property type="evidence" value="ECO:0007669"/>
    <property type="project" value="UniProtKB-KW"/>
</dbReference>
<evidence type="ECO:0000259" key="12">
    <source>
        <dbReference type="PROSITE" id="PS50989"/>
    </source>
</evidence>
<gene>
    <name evidence="10" type="primary">accA</name>
    <name evidence="13" type="ORF">QUF89_01485</name>
</gene>
<keyword evidence="7 10" id="KW-0443">Lipid metabolism</keyword>
<dbReference type="InterPro" id="IPR029045">
    <property type="entry name" value="ClpP/crotonase-like_dom_sf"/>
</dbReference>
<dbReference type="SUPFAM" id="SSF52096">
    <property type="entry name" value="ClpP/crotonase"/>
    <property type="match status" value="1"/>
</dbReference>
<dbReference type="NCBIfam" id="NF004344">
    <property type="entry name" value="PRK05724.1"/>
    <property type="match status" value="1"/>
</dbReference>
<dbReference type="InterPro" id="IPR001095">
    <property type="entry name" value="Acetyl_CoA_COase_a_su"/>
</dbReference>